<dbReference type="STRING" id="1094619.G5ACU6"/>
<dbReference type="InterPro" id="IPR003959">
    <property type="entry name" value="ATPase_AAA_core"/>
</dbReference>
<dbReference type="Proteomes" id="UP000002640">
    <property type="component" value="Unassembled WGS sequence"/>
</dbReference>
<dbReference type="PANTHER" id="PTHR23077">
    <property type="entry name" value="AAA-FAMILY ATPASE"/>
    <property type="match status" value="1"/>
</dbReference>
<feature type="domain" description="AAA+ ATPase" evidence="3">
    <location>
        <begin position="27"/>
        <end position="144"/>
    </location>
</feature>
<dbReference type="Gene3D" id="3.40.50.300">
    <property type="entry name" value="P-loop containing nucleotide triphosphate hydrolases"/>
    <property type="match status" value="1"/>
</dbReference>
<evidence type="ECO:0000313" key="5">
    <source>
        <dbReference type="Proteomes" id="UP000002640"/>
    </source>
</evidence>
<keyword evidence="1" id="KW-0547">Nucleotide-binding</keyword>
<evidence type="ECO:0000313" key="4">
    <source>
        <dbReference type="EMBL" id="EGZ07170.1"/>
    </source>
</evidence>
<dbReference type="PANTHER" id="PTHR23077:SF171">
    <property type="entry name" value="NUCLEAR VALOSIN-CONTAINING PROTEIN-LIKE"/>
    <property type="match status" value="1"/>
</dbReference>
<dbReference type="AlphaFoldDB" id="G5ACU6"/>
<dbReference type="SMR" id="G5ACU6"/>
<dbReference type="InterPro" id="IPR027417">
    <property type="entry name" value="P-loop_NTPase"/>
</dbReference>
<evidence type="ECO:0000256" key="2">
    <source>
        <dbReference type="ARBA" id="ARBA00022840"/>
    </source>
</evidence>
<dbReference type="GeneID" id="20639060"/>
<dbReference type="RefSeq" id="XP_009537934.1">
    <property type="nucleotide sequence ID" value="XM_009539639.1"/>
</dbReference>
<dbReference type="InterPro" id="IPR003593">
    <property type="entry name" value="AAA+_ATPase"/>
</dbReference>
<organism evidence="4 5">
    <name type="scientific">Phytophthora sojae (strain P6497)</name>
    <name type="common">Soybean stem and root rot agent</name>
    <name type="synonym">Phytophthora megasperma f. sp. glycines</name>
    <dbReference type="NCBI Taxonomy" id="1094619"/>
    <lineage>
        <taxon>Eukaryota</taxon>
        <taxon>Sar</taxon>
        <taxon>Stramenopiles</taxon>
        <taxon>Oomycota</taxon>
        <taxon>Peronosporomycetes</taxon>
        <taxon>Peronosporales</taxon>
        <taxon>Peronosporaceae</taxon>
        <taxon>Phytophthora</taxon>
    </lineage>
</organism>
<feature type="non-terminal residue" evidence="4">
    <location>
        <position position="152"/>
    </location>
</feature>
<dbReference type="EMBL" id="JH159163">
    <property type="protein sequence ID" value="EGZ07170.1"/>
    <property type="molecule type" value="Genomic_DNA"/>
</dbReference>
<keyword evidence="2" id="KW-0067">ATP-binding</keyword>
<dbReference type="SUPFAM" id="SSF52540">
    <property type="entry name" value="P-loop containing nucleoside triphosphate hydrolases"/>
    <property type="match status" value="1"/>
</dbReference>
<accession>G5ACU6</accession>
<sequence length="152" mass="16845">DKIVGMNEPRERIMQAIRLSETTPDVPVKPLLLEGPPGTGKSFLATCIAAELQREVVEIKTHDVLSHRLGGTESQVRAYFERAARVKPLPALVVINEFESLCPKLKDSSESWHSTLRQCFLTLFDDTIDPASMLCGVRVVLTTNFVDNVDPA</sequence>
<dbReference type="InParanoid" id="G5ACU6"/>
<dbReference type="SMART" id="SM00382">
    <property type="entry name" value="AAA"/>
    <property type="match status" value="1"/>
</dbReference>
<evidence type="ECO:0000259" key="3">
    <source>
        <dbReference type="SMART" id="SM00382"/>
    </source>
</evidence>
<dbReference type="Pfam" id="PF00004">
    <property type="entry name" value="AAA"/>
    <property type="match status" value="1"/>
</dbReference>
<gene>
    <name evidence="4" type="ORF">PHYSODRAFT_259339</name>
</gene>
<name>G5ACU6_PHYSP</name>
<evidence type="ECO:0000256" key="1">
    <source>
        <dbReference type="ARBA" id="ARBA00022741"/>
    </source>
</evidence>
<dbReference type="InterPro" id="IPR050168">
    <property type="entry name" value="AAA_ATPase_domain"/>
</dbReference>
<reference evidence="4 5" key="1">
    <citation type="journal article" date="2006" name="Science">
        <title>Phytophthora genome sequences uncover evolutionary origins and mechanisms of pathogenesis.</title>
        <authorList>
            <person name="Tyler B.M."/>
            <person name="Tripathy S."/>
            <person name="Zhang X."/>
            <person name="Dehal P."/>
            <person name="Jiang R.H."/>
            <person name="Aerts A."/>
            <person name="Arredondo F.D."/>
            <person name="Baxter L."/>
            <person name="Bensasson D."/>
            <person name="Beynon J.L."/>
            <person name="Chapman J."/>
            <person name="Damasceno C.M."/>
            <person name="Dorrance A.E."/>
            <person name="Dou D."/>
            <person name="Dickerman A.W."/>
            <person name="Dubchak I.L."/>
            <person name="Garbelotto M."/>
            <person name="Gijzen M."/>
            <person name="Gordon S.G."/>
            <person name="Govers F."/>
            <person name="Grunwald N.J."/>
            <person name="Huang W."/>
            <person name="Ivors K.L."/>
            <person name="Jones R.W."/>
            <person name="Kamoun S."/>
            <person name="Krampis K."/>
            <person name="Lamour K.H."/>
            <person name="Lee M.K."/>
            <person name="McDonald W.H."/>
            <person name="Medina M."/>
            <person name="Meijer H.J."/>
            <person name="Nordberg E.K."/>
            <person name="Maclean D.J."/>
            <person name="Ospina-Giraldo M.D."/>
            <person name="Morris P.F."/>
            <person name="Phuntumart V."/>
            <person name="Putnam N.H."/>
            <person name="Rash S."/>
            <person name="Rose J.K."/>
            <person name="Sakihama Y."/>
            <person name="Salamov A.A."/>
            <person name="Savidor A."/>
            <person name="Scheuring C.F."/>
            <person name="Smith B.M."/>
            <person name="Sobral B.W."/>
            <person name="Terry A."/>
            <person name="Torto-Alalibo T.A."/>
            <person name="Win J."/>
            <person name="Xu Z."/>
            <person name="Zhang H."/>
            <person name="Grigoriev I.V."/>
            <person name="Rokhsar D.S."/>
            <person name="Boore J.L."/>
        </authorList>
    </citation>
    <scope>NUCLEOTIDE SEQUENCE [LARGE SCALE GENOMIC DNA]</scope>
    <source>
        <strain evidence="4 5">P6497</strain>
    </source>
</reference>
<keyword evidence="5" id="KW-1185">Reference proteome</keyword>
<dbReference type="KEGG" id="psoj:PHYSODRAFT_259339"/>
<dbReference type="GO" id="GO:0016887">
    <property type="term" value="F:ATP hydrolysis activity"/>
    <property type="evidence" value="ECO:0007669"/>
    <property type="project" value="InterPro"/>
</dbReference>
<protein>
    <recommendedName>
        <fullName evidence="3">AAA+ ATPase domain-containing protein</fullName>
    </recommendedName>
</protein>
<feature type="non-terminal residue" evidence="4">
    <location>
        <position position="1"/>
    </location>
</feature>
<proteinExistence type="predicted"/>
<dbReference type="CDD" id="cd19481">
    <property type="entry name" value="RecA-like_protease"/>
    <property type="match status" value="1"/>
</dbReference>
<dbReference type="GO" id="GO:0005524">
    <property type="term" value="F:ATP binding"/>
    <property type="evidence" value="ECO:0007669"/>
    <property type="project" value="UniProtKB-KW"/>
</dbReference>